<dbReference type="KEGG" id="vg:6372398"/>
<evidence type="ECO:0000313" key="2">
    <source>
        <dbReference type="Proteomes" id="UP000002421"/>
    </source>
</evidence>
<dbReference type="OrthoDB" id="36859at10239"/>
<dbReference type="Proteomes" id="UP000002421">
    <property type="component" value="Segment"/>
</dbReference>
<gene>
    <name evidence="1" type="ORF">201phi2-1p283</name>
</gene>
<name>B3FJE4_BP201</name>
<protein>
    <submittedName>
        <fullName evidence="1">Uncharacterized protein</fullName>
    </submittedName>
</protein>
<reference evidence="1 2" key="1">
    <citation type="journal article" date="2008" name="Virology">
        <title>Characterization of Pseudomonas chlororaphis myovirus 201varphi2-1 via genomic sequencing, mass spectrometry, and electron microscopy.</title>
        <authorList>
            <person name="Thomas J.A."/>
            <person name="Rolando M.R."/>
            <person name="Carroll C.A."/>
            <person name="Shen P.S."/>
            <person name="Belnap D.M."/>
            <person name="Weintraub S.T."/>
            <person name="Serwer P."/>
            <person name="Hardies S.C."/>
        </authorList>
    </citation>
    <scope>NUCLEOTIDE SEQUENCE</scope>
</reference>
<organismHost>
    <name type="scientific">Pseudomonas chlororaphis</name>
    <dbReference type="NCBI Taxonomy" id="587753"/>
</organismHost>
<evidence type="ECO:0000313" key="1">
    <source>
        <dbReference type="EMBL" id="ABY63110.1"/>
    </source>
</evidence>
<keyword evidence="2" id="KW-1185">Reference proteome</keyword>
<organism evidence="1 2">
    <name type="scientific">Pseudomonas phage 201phi2-1</name>
    <name type="common">Pseudomonas chlororaphis phage 201phi2-1</name>
    <dbReference type="NCBI Taxonomy" id="198110"/>
    <lineage>
        <taxon>Viruses</taxon>
        <taxon>Duplodnaviria</taxon>
        <taxon>Heunggongvirae</taxon>
        <taxon>Uroviricota</taxon>
        <taxon>Caudoviricetes</taxon>
        <taxon>Chimalliviridae</taxon>
        <taxon>Serwervirus</taxon>
        <taxon>Serwervirus 201phi21</taxon>
    </lineage>
</organism>
<proteinExistence type="predicted"/>
<sequence length="136" mass="14983">MAKELKSRGYAEEHKLNEVFVLNEANGFDVPADVYNTLVLEPAGITLDQEKKRVKLEGELLTGALLVGGEQVGDRFKTDTNLQEVSMTIPMGPNRTASAIFGRGVETVVQVQTKIDTAEMKRVLAHVNHLFEDVSN</sequence>
<dbReference type="EMBL" id="EU197055">
    <property type="protein sequence ID" value="ABY63110.1"/>
    <property type="molecule type" value="Genomic_DNA"/>
</dbReference>
<accession>B3FJE4</accession>
<dbReference type="RefSeq" id="YP_001957005.1">
    <property type="nucleotide sequence ID" value="NC_010821.1"/>
</dbReference>